<dbReference type="EMBL" id="KV427678">
    <property type="protein sequence ID" value="KZT00740.1"/>
    <property type="molecule type" value="Genomic_DNA"/>
</dbReference>
<organism evidence="1 2">
    <name type="scientific">Laetiporus sulphureus 93-53</name>
    <dbReference type="NCBI Taxonomy" id="1314785"/>
    <lineage>
        <taxon>Eukaryota</taxon>
        <taxon>Fungi</taxon>
        <taxon>Dikarya</taxon>
        <taxon>Basidiomycota</taxon>
        <taxon>Agaricomycotina</taxon>
        <taxon>Agaricomycetes</taxon>
        <taxon>Polyporales</taxon>
        <taxon>Laetiporus</taxon>
    </lineage>
</organism>
<name>A0A165BCI2_9APHY</name>
<protein>
    <submittedName>
        <fullName evidence="1">Uncharacterized protein</fullName>
    </submittedName>
</protein>
<accession>A0A165BCI2</accession>
<evidence type="ECO:0000313" key="2">
    <source>
        <dbReference type="Proteomes" id="UP000076871"/>
    </source>
</evidence>
<dbReference type="InParanoid" id="A0A165BCI2"/>
<dbReference type="RefSeq" id="XP_040758480.1">
    <property type="nucleotide sequence ID" value="XM_040913425.1"/>
</dbReference>
<dbReference type="GeneID" id="63830453"/>
<dbReference type="OrthoDB" id="10380242at2759"/>
<evidence type="ECO:0000313" key="1">
    <source>
        <dbReference type="EMBL" id="KZT00740.1"/>
    </source>
</evidence>
<keyword evidence="2" id="KW-1185">Reference proteome</keyword>
<dbReference type="AlphaFoldDB" id="A0A165BCI2"/>
<sequence length="144" mass="15347">MSSTYLTVPTIGVEMPLSPPCKSARRAPQPVRMVLESTAKVAPKALGQRLRVGLLKQKASAEPEGLSDCYTVKPFAPGPIDVAYSSSAGCPLIPLAVAQQRYDISHRGFELSSEIPCGSFSIGCELLSLHVAQVRHGVRPSAFL</sequence>
<reference evidence="1 2" key="1">
    <citation type="journal article" date="2016" name="Mol. Biol. Evol.">
        <title>Comparative Genomics of Early-Diverging Mushroom-Forming Fungi Provides Insights into the Origins of Lignocellulose Decay Capabilities.</title>
        <authorList>
            <person name="Nagy L.G."/>
            <person name="Riley R."/>
            <person name="Tritt A."/>
            <person name="Adam C."/>
            <person name="Daum C."/>
            <person name="Floudas D."/>
            <person name="Sun H."/>
            <person name="Yadav J.S."/>
            <person name="Pangilinan J."/>
            <person name="Larsson K.H."/>
            <person name="Matsuura K."/>
            <person name="Barry K."/>
            <person name="Labutti K."/>
            <person name="Kuo R."/>
            <person name="Ohm R.A."/>
            <person name="Bhattacharya S.S."/>
            <person name="Shirouzu T."/>
            <person name="Yoshinaga Y."/>
            <person name="Martin F.M."/>
            <person name="Grigoriev I.V."/>
            <person name="Hibbett D.S."/>
        </authorList>
    </citation>
    <scope>NUCLEOTIDE SEQUENCE [LARGE SCALE GENOMIC DNA]</scope>
    <source>
        <strain evidence="1 2">93-53</strain>
    </source>
</reference>
<dbReference type="Proteomes" id="UP000076871">
    <property type="component" value="Unassembled WGS sequence"/>
</dbReference>
<proteinExistence type="predicted"/>
<gene>
    <name evidence="1" type="ORF">LAESUDRAFT_764342</name>
</gene>